<accession>A0A8J6PYZ5</accession>
<sequence>MTISGIILITLAIILAILINIFSANTTTTPESKVSPILNKLINLWTLKKSIYLGLLGVIFVSISGMFFYNPAGTATAIQYLWGGDAAVTTQGVKLKLWGKTIPISFEIALQDKIIEYDKQGNRISNKNGAEEGIYHRNAQTREFADAIKADIAAALIVSIDYNNEELFLEMADKNRSESKLVYARIYPVYDQALKNTCKLMDAQDYISGASSQFDYYLKDQMENGMYLTEEVYEDIDISPITELDSTRTVARGKINNEKREKKYRIRKDKNGEPIRDASNSLKRYGLTVQQVAVTSIDWEASFDNRLKDQKEQVAQTQLEKQEAEKEYYATQKAIAKGEREKAETRVKLEKIQLEKTITAETAAKTASYKEQEESNLLAAAKKSAEKIRIIADAEAYEISKKVSAGITPEKQLQMELDASVQRTKALAGPNGLQLPNTVFSGSTDNKQASMLESILGAKILSGEIGSVK</sequence>
<reference evidence="4 5" key="1">
    <citation type="submission" date="2020-09" db="EMBL/GenBank/DDBJ databases">
        <title>TT11 complete genome.</title>
        <authorList>
            <person name="Wu Z."/>
        </authorList>
    </citation>
    <scope>NUCLEOTIDE SEQUENCE [LARGE SCALE GENOMIC DNA]</scope>
    <source>
        <strain evidence="4 5">TT11</strain>
    </source>
</reference>
<dbReference type="AlphaFoldDB" id="A0A8J6PYZ5"/>
<dbReference type="EMBL" id="JACVXB010000001">
    <property type="protein sequence ID" value="MBD0831428.1"/>
    <property type="molecule type" value="Genomic_DNA"/>
</dbReference>
<dbReference type="Proteomes" id="UP000600588">
    <property type="component" value="Unassembled WGS sequence"/>
</dbReference>
<feature type="coiled-coil region" evidence="1">
    <location>
        <begin position="307"/>
        <end position="355"/>
    </location>
</feature>
<dbReference type="Pfam" id="PF01145">
    <property type="entry name" value="Band_7"/>
    <property type="match status" value="1"/>
</dbReference>
<dbReference type="InterPro" id="IPR001107">
    <property type="entry name" value="Band_7"/>
</dbReference>
<gene>
    <name evidence="4" type="ORF">ICJ83_04705</name>
</gene>
<protein>
    <recommendedName>
        <fullName evidence="3">Band 7 domain-containing protein</fullName>
    </recommendedName>
</protein>
<keyword evidence="2" id="KW-0812">Transmembrane</keyword>
<proteinExistence type="predicted"/>
<evidence type="ECO:0000313" key="5">
    <source>
        <dbReference type="Proteomes" id="UP000600588"/>
    </source>
</evidence>
<evidence type="ECO:0000259" key="3">
    <source>
        <dbReference type="Pfam" id="PF01145"/>
    </source>
</evidence>
<keyword evidence="1" id="KW-0175">Coiled coil</keyword>
<evidence type="ECO:0000256" key="1">
    <source>
        <dbReference type="SAM" id="Coils"/>
    </source>
</evidence>
<evidence type="ECO:0000256" key="2">
    <source>
        <dbReference type="SAM" id="Phobius"/>
    </source>
</evidence>
<keyword evidence="2" id="KW-0472">Membrane</keyword>
<feature type="transmembrane region" description="Helical" evidence="2">
    <location>
        <begin position="50"/>
        <end position="69"/>
    </location>
</feature>
<feature type="domain" description="Band 7" evidence="3">
    <location>
        <begin position="103"/>
        <end position="327"/>
    </location>
</feature>
<name>A0A8J6PYZ5_9FLAO</name>
<dbReference type="RefSeq" id="WP_188229187.1">
    <property type="nucleotide sequence ID" value="NZ_JACVXB010000001.1"/>
</dbReference>
<keyword evidence="2" id="KW-1133">Transmembrane helix</keyword>
<evidence type="ECO:0000313" key="4">
    <source>
        <dbReference type="EMBL" id="MBD0831428.1"/>
    </source>
</evidence>
<comment type="caution">
    <text evidence="4">The sequence shown here is derived from an EMBL/GenBank/DDBJ whole genome shotgun (WGS) entry which is preliminary data.</text>
</comment>
<organism evidence="4 5">
    <name type="scientific">Aestuariibaculum sediminum</name>
    <dbReference type="NCBI Taxonomy" id="2770637"/>
    <lineage>
        <taxon>Bacteria</taxon>
        <taxon>Pseudomonadati</taxon>
        <taxon>Bacteroidota</taxon>
        <taxon>Flavobacteriia</taxon>
        <taxon>Flavobacteriales</taxon>
        <taxon>Flavobacteriaceae</taxon>
    </lineage>
</organism>
<keyword evidence="5" id="KW-1185">Reference proteome</keyword>